<sequence length="88" mass="9935">MKKPITFPDLPAELRTQIYGYLVPDRPLSDSHPDCSLRDDGLQCSTNFMACCKQVQGEAADLLYADKNARSLLTARRKNSSVLRCWVM</sequence>
<dbReference type="AlphaFoldDB" id="M2MMD6"/>
<organism evidence="1 2">
    <name type="scientific">Baudoinia panamericana (strain UAMH 10762)</name>
    <name type="common">Angels' share fungus</name>
    <name type="synonym">Baudoinia compniacensis (strain UAMH 10762)</name>
    <dbReference type="NCBI Taxonomy" id="717646"/>
    <lineage>
        <taxon>Eukaryota</taxon>
        <taxon>Fungi</taxon>
        <taxon>Dikarya</taxon>
        <taxon>Ascomycota</taxon>
        <taxon>Pezizomycotina</taxon>
        <taxon>Dothideomycetes</taxon>
        <taxon>Dothideomycetidae</taxon>
        <taxon>Mycosphaerellales</taxon>
        <taxon>Teratosphaeriaceae</taxon>
        <taxon>Baudoinia</taxon>
    </lineage>
</organism>
<dbReference type="HOGENOM" id="CLU_2468690_0_0_1"/>
<proteinExistence type="predicted"/>
<evidence type="ECO:0000313" key="1">
    <source>
        <dbReference type="EMBL" id="EMC92528.1"/>
    </source>
</evidence>
<reference evidence="1 2" key="1">
    <citation type="journal article" date="2012" name="PLoS Pathog.">
        <title>Diverse lifestyles and strategies of plant pathogenesis encoded in the genomes of eighteen Dothideomycetes fungi.</title>
        <authorList>
            <person name="Ohm R.A."/>
            <person name="Feau N."/>
            <person name="Henrissat B."/>
            <person name="Schoch C.L."/>
            <person name="Horwitz B.A."/>
            <person name="Barry K.W."/>
            <person name="Condon B.J."/>
            <person name="Copeland A.C."/>
            <person name="Dhillon B."/>
            <person name="Glaser F."/>
            <person name="Hesse C.N."/>
            <person name="Kosti I."/>
            <person name="LaButti K."/>
            <person name="Lindquist E.A."/>
            <person name="Lucas S."/>
            <person name="Salamov A.A."/>
            <person name="Bradshaw R.E."/>
            <person name="Ciuffetti L."/>
            <person name="Hamelin R.C."/>
            <person name="Kema G.H.J."/>
            <person name="Lawrence C."/>
            <person name="Scott J.A."/>
            <person name="Spatafora J.W."/>
            <person name="Turgeon B.G."/>
            <person name="de Wit P.J.G.M."/>
            <person name="Zhong S."/>
            <person name="Goodwin S.B."/>
            <person name="Grigoriev I.V."/>
        </authorList>
    </citation>
    <scope>NUCLEOTIDE SEQUENCE [LARGE SCALE GENOMIC DNA]</scope>
    <source>
        <strain evidence="1 2">UAMH 10762</strain>
    </source>
</reference>
<keyword evidence="2" id="KW-1185">Reference proteome</keyword>
<accession>M2MMD6</accession>
<gene>
    <name evidence="1" type="ORF">BAUCODRAFT_126503</name>
</gene>
<dbReference type="KEGG" id="bcom:BAUCODRAFT_126503"/>
<evidence type="ECO:0000313" key="2">
    <source>
        <dbReference type="Proteomes" id="UP000011761"/>
    </source>
</evidence>
<name>M2MMD6_BAUPA</name>
<evidence type="ECO:0008006" key="3">
    <source>
        <dbReference type="Google" id="ProtNLM"/>
    </source>
</evidence>
<protein>
    <recommendedName>
        <fullName evidence="3">F-box domain-containing protein</fullName>
    </recommendedName>
</protein>
<dbReference type="RefSeq" id="XP_007680817.1">
    <property type="nucleotide sequence ID" value="XM_007682627.1"/>
</dbReference>
<dbReference type="GeneID" id="19108058"/>
<dbReference type="OrthoDB" id="62952at2759"/>
<dbReference type="EMBL" id="KB445562">
    <property type="protein sequence ID" value="EMC92528.1"/>
    <property type="molecule type" value="Genomic_DNA"/>
</dbReference>
<dbReference type="Proteomes" id="UP000011761">
    <property type="component" value="Unassembled WGS sequence"/>
</dbReference>